<dbReference type="GO" id="GO:0071972">
    <property type="term" value="F:peptidoglycan L,D-transpeptidase activity"/>
    <property type="evidence" value="ECO:0007669"/>
    <property type="project" value="TreeGrafter"/>
</dbReference>
<dbReference type="AlphaFoldDB" id="A0A0G0P413"/>
<evidence type="ECO:0000259" key="12">
    <source>
        <dbReference type="Pfam" id="PF03717"/>
    </source>
</evidence>
<dbReference type="Gene3D" id="3.30.1390.30">
    <property type="entry name" value="Penicillin-binding protein 2a, domain 3"/>
    <property type="match status" value="1"/>
</dbReference>
<keyword evidence="4 10" id="KW-0812">Transmembrane</keyword>
<dbReference type="Pfam" id="PF03717">
    <property type="entry name" value="PBP_dimer"/>
    <property type="match status" value="1"/>
</dbReference>
<dbReference type="PATRIC" id="fig|1619031.3.peg.537"/>
<evidence type="ECO:0000256" key="5">
    <source>
        <dbReference type="ARBA" id="ARBA00022960"/>
    </source>
</evidence>
<name>A0A0G0P413_9BACT</name>
<evidence type="ECO:0000313" key="14">
    <source>
        <dbReference type="Proteomes" id="UP000034764"/>
    </source>
</evidence>
<evidence type="ECO:0000256" key="6">
    <source>
        <dbReference type="ARBA" id="ARBA00022984"/>
    </source>
</evidence>
<dbReference type="SUPFAM" id="SSF56519">
    <property type="entry name" value="Penicillin binding protein dimerisation domain"/>
    <property type="match status" value="1"/>
</dbReference>
<dbReference type="GO" id="GO:0005886">
    <property type="term" value="C:plasma membrane"/>
    <property type="evidence" value="ECO:0007669"/>
    <property type="project" value="UniProtKB-SubCell"/>
</dbReference>
<evidence type="ECO:0000313" key="13">
    <source>
        <dbReference type="EMBL" id="KKR22648.1"/>
    </source>
</evidence>
<accession>A0A0G0P413</accession>
<dbReference type="InterPro" id="IPR001460">
    <property type="entry name" value="PCN-bd_Tpept"/>
</dbReference>
<keyword evidence="6" id="KW-0573">Peptidoglycan synthesis</keyword>
<dbReference type="Gene3D" id="3.40.710.10">
    <property type="entry name" value="DD-peptidase/beta-lactamase superfamily"/>
    <property type="match status" value="1"/>
</dbReference>
<gene>
    <name evidence="13" type="ORF">UT53_C0036G0003</name>
</gene>
<keyword evidence="8 10" id="KW-0472">Membrane</keyword>
<reference evidence="13 14" key="1">
    <citation type="journal article" date="2015" name="Nature">
        <title>rRNA introns, odd ribosomes, and small enigmatic genomes across a large radiation of phyla.</title>
        <authorList>
            <person name="Brown C.T."/>
            <person name="Hug L.A."/>
            <person name="Thomas B.C."/>
            <person name="Sharon I."/>
            <person name="Castelle C.J."/>
            <person name="Singh A."/>
            <person name="Wilkins M.J."/>
            <person name="Williams K.H."/>
            <person name="Banfield J.F."/>
        </authorList>
    </citation>
    <scope>NUCLEOTIDE SEQUENCE [LARGE SCALE GENOMIC DNA]</scope>
</reference>
<dbReference type="PANTHER" id="PTHR30627:SF2">
    <property type="entry name" value="PEPTIDOGLYCAN D,D-TRANSPEPTIDASE MRDA"/>
    <property type="match status" value="1"/>
</dbReference>
<comment type="subcellular location">
    <subcellularLocation>
        <location evidence="2">Cell membrane</location>
    </subcellularLocation>
    <subcellularLocation>
        <location evidence="1">Membrane</location>
        <topology evidence="1">Single-pass membrane protein</topology>
    </subcellularLocation>
</comment>
<dbReference type="InterPro" id="IPR050515">
    <property type="entry name" value="Beta-lactam/transpept"/>
</dbReference>
<feature type="domain" description="Penicillin-binding protein transpeptidase" evidence="11">
    <location>
        <begin position="286"/>
        <end position="609"/>
    </location>
</feature>
<dbReference type="GO" id="GO:0008360">
    <property type="term" value="P:regulation of cell shape"/>
    <property type="evidence" value="ECO:0007669"/>
    <property type="project" value="UniProtKB-KW"/>
</dbReference>
<organism evidence="13 14">
    <name type="scientific">Candidatus Yanofskybacteria bacterium GW2011_GWD2_39_48</name>
    <dbReference type="NCBI Taxonomy" id="1619031"/>
    <lineage>
        <taxon>Bacteria</taxon>
        <taxon>Candidatus Yanofskyibacteriota</taxon>
    </lineage>
</organism>
<evidence type="ECO:0000256" key="3">
    <source>
        <dbReference type="ARBA" id="ARBA00022475"/>
    </source>
</evidence>
<keyword evidence="7 10" id="KW-1133">Transmembrane helix</keyword>
<evidence type="ECO:0000256" key="4">
    <source>
        <dbReference type="ARBA" id="ARBA00022692"/>
    </source>
</evidence>
<protein>
    <submittedName>
        <fullName evidence="13">Peptidoglycan glycosyltransferase</fullName>
    </submittedName>
</protein>
<evidence type="ECO:0000256" key="1">
    <source>
        <dbReference type="ARBA" id="ARBA00004167"/>
    </source>
</evidence>
<dbReference type="Pfam" id="PF00905">
    <property type="entry name" value="Transpeptidase"/>
    <property type="match status" value="1"/>
</dbReference>
<evidence type="ECO:0000256" key="9">
    <source>
        <dbReference type="ARBA" id="ARBA00023316"/>
    </source>
</evidence>
<comment type="caution">
    <text evidence="13">The sequence shown here is derived from an EMBL/GenBank/DDBJ whole genome shotgun (WGS) entry which is preliminary data.</text>
</comment>
<keyword evidence="5" id="KW-0133">Cell shape</keyword>
<evidence type="ECO:0000256" key="10">
    <source>
        <dbReference type="SAM" id="Phobius"/>
    </source>
</evidence>
<sequence>MKREYRVTINNDDWVTPEETLLDSVSDHSDLERPIHDVAFKVATSIFGLLAFFIFIVTFKISVVDSATLSRIALQNRSVNFQIPPPRGPMMDRSGILLTKNVPSFDLMVMSKEIREDKDQYTQNISKIAQILDRDPEVFKTEIFNQVNANSVFFAQRDLDKKQLLAINYLAPKGFYVVANTKRTYINGTKFSQILGYIGKVSKDDLAEDDYYLSTDSIGKTGLENYFEKELRGEHGRIFLGENTDDNKIDAVAGNGLVLNIDVDMQIALYDTLFNILRPTNLDKAAAIIQDPRSGEVLAMVSFPSYDNNLFIDGLSSGEFSRLFENKSKPLFNRVISGTYNPGSTIKPFMGMAFLEGGIVTPDTTIRDCKSLTIAGPNGSLGYTFNNWRSETGLFNLRKAIANSCNIYFFIGAGGYGKSIGLGIDKIASFLKSALADTILGIDLPSEEKGLVPTAQWKELERGELWYQGDTYNTAIGQGDLSVTPLWLNSYISAIANGGTIYQPKIVNRVVDSKNNTVEIFKPKIIASLPFSKENINEMRKDMAETVISGTAKLLSDLPVKVGAKTGTAEVVKGKKINSLFVAFAPLDGAELSITVLVEGSASNEGYAIRTVHDFLKWYFNRDKITDILPSESPEVSTSPQP</sequence>
<keyword evidence="9" id="KW-0961">Cell wall biogenesis/degradation</keyword>
<keyword evidence="3" id="KW-1003">Cell membrane</keyword>
<proteinExistence type="predicted"/>
<dbReference type="InterPro" id="IPR005311">
    <property type="entry name" value="PBP_dimer"/>
</dbReference>
<dbReference type="Proteomes" id="UP000034764">
    <property type="component" value="Unassembled WGS sequence"/>
</dbReference>
<evidence type="ECO:0000256" key="2">
    <source>
        <dbReference type="ARBA" id="ARBA00004236"/>
    </source>
</evidence>
<evidence type="ECO:0000259" key="11">
    <source>
        <dbReference type="Pfam" id="PF00905"/>
    </source>
</evidence>
<dbReference type="InterPro" id="IPR012338">
    <property type="entry name" value="Beta-lactam/transpept-like"/>
</dbReference>
<evidence type="ECO:0000256" key="8">
    <source>
        <dbReference type="ARBA" id="ARBA00023136"/>
    </source>
</evidence>
<dbReference type="SUPFAM" id="SSF56601">
    <property type="entry name" value="beta-lactamase/transpeptidase-like"/>
    <property type="match status" value="1"/>
</dbReference>
<dbReference type="EMBL" id="LBXD01000036">
    <property type="protein sequence ID" value="KKR22648.1"/>
    <property type="molecule type" value="Genomic_DNA"/>
</dbReference>
<dbReference type="GO" id="GO:0008658">
    <property type="term" value="F:penicillin binding"/>
    <property type="evidence" value="ECO:0007669"/>
    <property type="project" value="InterPro"/>
</dbReference>
<feature type="transmembrane region" description="Helical" evidence="10">
    <location>
        <begin position="38"/>
        <end position="59"/>
    </location>
</feature>
<dbReference type="InterPro" id="IPR036138">
    <property type="entry name" value="PBP_dimer_sf"/>
</dbReference>
<dbReference type="Gene3D" id="3.90.1310.10">
    <property type="entry name" value="Penicillin-binding protein 2a (Domain 2)"/>
    <property type="match status" value="1"/>
</dbReference>
<dbReference type="GO" id="GO:0016740">
    <property type="term" value="F:transferase activity"/>
    <property type="evidence" value="ECO:0007669"/>
    <property type="project" value="UniProtKB-KW"/>
</dbReference>
<dbReference type="GO" id="GO:0009252">
    <property type="term" value="P:peptidoglycan biosynthetic process"/>
    <property type="evidence" value="ECO:0007669"/>
    <property type="project" value="UniProtKB-KW"/>
</dbReference>
<evidence type="ECO:0000256" key="7">
    <source>
        <dbReference type="ARBA" id="ARBA00022989"/>
    </source>
</evidence>
<feature type="domain" description="Penicillin-binding protein dimerisation" evidence="12">
    <location>
        <begin position="83"/>
        <end position="240"/>
    </location>
</feature>
<dbReference type="GO" id="GO:0071555">
    <property type="term" value="P:cell wall organization"/>
    <property type="evidence" value="ECO:0007669"/>
    <property type="project" value="UniProtKB-KW"/>
</dbReference>
<keyword evidence="13" id="KW-0808">Transferase</keyword>
<dbReference type="PANTHER" id="PTHR30627">
    <property type="entry name" value="PEPTIDOGLYCAN D,D-TRANSPEPTIDASE"/>
    <property type="match status" value="1"/>
</dbReference>